<dbReference type="AlphaFoldDB" id="A0AAV4M6E2"/>
<name>A0AAV4M6E2_CAEEX</name>
<sequence length="67" mass="7337">MAIAITIGLKGWFGNTKADMQLMHGAANRNVEVNPKTAPGAFSDKTLARSKTFEQLHQCLCEMDTLI</sequence>
<reference evidence="1 2" key="1">
    <citation type="submission" date="2021-06" db="EMBL/GenBank/DDBJ databases">
        <title>Caerostris extrusa draft genome.</title>
        <authorList>
            <person name="Kono N."/>
            <person name="Arakawa K."/>
        </authorList>
    </citation>
    <scope>NUCLEOTIDE SEQUENCE [LARGE SCALE GENOMIC DNA]</scope>
</reference>
<comment type="caution">
    <text evidence="1">The sequence shown here is derived from an EMBL/GenBank/DDBJ whole genome shotgun (WGS) entry which is preliminary data.</text>
</comment>
<proteinExistence type="predicted"/>
<accession>A0AAV4M6E2</accession>
<keyword evidence="2" id="KW-1185">Reference proteome</keyword>
<evidence type="ECO:0000313" key="1">
    <source>
        <dbReference type="EMBL" id="GIX67652.1"/>
    </source>
</evidence>
<gene>
    <name evidence="1" type="ORF">CEXT_256391</name>
</gene>
<protein>
    <submittedName>
        <fullName evidence="1">Uncharacterized protein</fullName>
    </submittedName>
</protein>
<dbReference type="EMBL" id="BPLR01019419">
    <property type="protein sequence ID" value="GIX67652.1"/>
    <property type="molecule type" value="Genomic_DNA"/>
</dbReference>
<organism evidence="1 2">
    <name type="scientific">Caerostris extrusa</name>
    <name type="common">Bark spider</name>
    <name type="synonym">Caerostris bankana</name>
    <dbReference type="NCBI Taxonomy" id="172846"/>
    <lineage>
        <taxon>Eukaryota</taxon>
        <taxon>Metazoa</taxon>
        <taxon>Ecdysozoa</taxon>
        <taxon>Arthropoda</taxon>
        <taxon>Chelicerata</taxon>
        <taxon>Arachnida</taxon>
        <taxon>Araneae</taxon>
        <taxon>Araneomorphae</taxon>
        <taxon>Entelegynae</taxon>
        <taxon>Araneoidea</taxon>
        <taxon>Araneidae</taxon>
        <taxon>Caerostris</taxon>
    </lineage>
</organism>
<evidence type="ECO:0000313" key="2">
    <source>
        <dbReference type="Proteomes" id="UP001054945"/>
    </source>
</evidence>
<dbReference type="Proteomes" id="UP001054945">
    <property type="component" value="Unassembled WGS sequence"/>
</dbReference>